<dbReference type="InterPro" id="IPR015943">
    <property type="entry name" value="WD40/YVTN_repeat-like_dom_sf"/>
</dbReference>
<dbReference type="InterPro" id="IPR011044">
    <property type="entry name" value="Quino_amine_DH_bsu"/>
</dbReference>
<evidence type="ECO:0000313" key="2">
    <source>
        <dbReference type="Proteomes" id="UP000501868"/>
    </source>
</evidence>
<reference evidence="1 2" key="2">
    <citation type="submission" date="2020-04" db="EMBL/GenBank/DDBJ databases">
        <authorList>
            <person name="Fomenkov A."/>
            <person name="Anton B.P."/>
            <person name="Roberts R.J."/>
        </authorList>
    </citation>
    <scope>NUCLEOTIDE SEQUENCE [LARGE SCALE GENOMIC DNA]</scope>
    <source>
        <strain evidence="1 2">S2</strain>
    </source>
</reference>
<evidence type="ECO:0000313" key="1">
    <source>
        <dbReference type="EMBL" id="QIZ06359.1"/>
    </source>
</evidence>
<dbReference type="Proteomes" id="UP000501868">
    <property type="component" value="Chromosome"/>
</dbReference>
<protein>
    <submittedName>
        <fullName evidence="1">Uncharacterized protein</fullName>
    </submittedName>
</protein>
<dbReference type="AlphaFoldDB" id="A0A6H1NYI6"/>
<dbReference type="Gene3D" id="2.130.10.10">
    <property type="entry name" value="YVTN repeat-like/Quinoprotein amine dehydrogenase"/>
    <property type="match status" value="1"/>
</dbReference>
<dbReference type="EMBL" id="CP051128">
    <property type="protein sequence ID" value="QIZ06359.1"/>
    <property type="molecule type" value="Genomic_DNA"/>
</dbReference>
<name>A0A6H1NYI6_PRIMG</name>
<organism evidence="1 2">
    <name type="scientific">Priestia megaterium</name>
    <name type="common">Bacillus megaterium</name>
    <dbReference type="NCBI Taxonomy" id="1404"/>
    <lineage>
        <taxon>Bacteria</taxon>
        <taxon>Bacillati</taxon>
        <taxon>Bacillota</taxon>
        <taxon>Bacilli</taxon>
        <taxon>Bacillales</taxon>
        <taxon>Bacillaceae</taxon>
        <taxon>Priestia</taxon>
    </lineage>
</organism>
<reference evidence="1 2" key="1">
    <citation type="submission" date="2020-04" db="EMBL/GenBank/DDBJ databases">
        <title>Genome-Wide Identification of 5-Methylcytosine Sites in Bacterial Genomes By High-Throughput Sequencing of MspJI Restriction Fragments.</title>
        <authorList>
            <person name="Wu V."/>
        </authorList>
    </citation>
    <scope>NUCLEOTIDE SEQUENCE [LARGE SCALE GENOMIC DNA]</scope>
    <source>
        <strain evidence="1 2">S2</strain>
    </source>
</reference>
<dbReference type="SUPFAM" id="SSF50969">
    <property type="entry name" value="YVTN repeat-like/Quinoprotein amine dehydrogenase"/>
    <property type="match status" value="1"/>
</dbReference>
<accession>A0A6H1NYI6</accession>
<gene>
    <name evidence="1" type="ORF">HFZ78_06275</name>
</gene>
<proteinExistence type="predicted"/>
<sequence>MEKFYIVGAKQKNQILKDWEQYKMGLILKVCPEQDIAEKCVEYISPSGVCSEENPSILFSAGTDHNNLLYVGTQTEILVYSLPDFKLINYLSLPCFNDVHHVRPTAEGNLLVVITGLDTVLEVSFTGEILNEWNVLGGNTWERFSRNIDYRKVASTKPHQSHPNYVFKINDDIWATRCLQKDAICLTNSNKRIDIGRALVHDGVVFEDSLYFTQVDGHVVKVDLHNHEAKQTYNLNNMTNTNNPLGWCRGIKVLNSDKVVVGFTRIRPVRKTAPDGKVFWEGEYGVLPTRISCYDLKNEKLLWEQQLEDYDMNAIYSIHSVNE</sequence>